<accession>A0A183URV6</accession>
<feature type="compositionally biased region" description="Polar residues" evidence="2">
    <location>
        <begin position="258"/>
        <end position="267"/>
    </location>
</feature>
<evidence type="ECO:0000313" key="8">
    <source>
        <dbReference type="EMBL" id="VDM42547.1"/>
    </source>
</evidence>
<keyword evidence="3" id="KW-0732">Signal</keyword>
<organism evidence="9 10">
    <name type="scientific">Toxocara canis</name>
    <name type="common">Canine roundworm</name>
    <dbReference type="NCBI Taxonomy" id="6265"/>
    <lineage>
        <taxon>Eukaryota</taxon>
        <taxon>Metazoa</taxon>
        <taxon>Ecdysozoa</taxon>
        <taxon>Nematoda</taxon>
        <taxon>Chromadorea</taxon>
        <taxon>Rhabditida</taxon>
        <taxon>Spirurina</taxon>
        <taxon>Ascaridomorpha</taxon>
        <taxon>Ascaridoidea</taxon>
        <taxon>Toxocaridae</taxon>
        <taxon>Toxocara</taxon>
    </lineage>
</organism>
<feature type="domain" description="MROH2B-like HEAT-repeats" evidence="5">
    <location>
        <begin position="322"/>
        <end position="989"/>
    </location>
</feature>
<dbReference type="InterPro" id="IPR016024">
    <property type="entry name" value="ARM-type_fold"/>
</dbReference>
<protein>
    <submittedName>
        <fullName evidence="10">Maestro heat-like repeat-containing protein family member 1</fullName>
    </submittedName>
</protein>
<feature type="domain" description="Maestro-like HEAT-repeats" evidence="4">
    <location>
        <begin position="1125"/>
        <end position="1360"/>
    </location>
</feature>
<keyword evidence="1" id="KW-0677">Repeat</keyword>
<dbReference type="InterPro" id="IPR056282">
    <property type="entry name" value="MROH2B-like_N_HEAT"/>
</dbReference>
<dbReference type="Proteomes" id="UP000050794">
    <property type="component" value="Unassembled WGS sequence"/>
</dbReference>
<dbReference type="Pfam" id="PF23227">
    <property type="entry name" value="HEAT_MROH2B_C"/>
    <property type="match status" value="1"/>
</dbReference>
<evidence type="ECO:0000256" key="1">
    <source>
        <dbReference type="ARBA" id="ARBA00022737"/>
    </source>
</evidence>
<name>A0A183URV6_TOXCA</name>
<dbReference type="Pfam" id="PF21047">
    <property type="entry name" value="HEAT_Maestro"/>
    <property type="match status" value="1"/>
</dbReference>
<dbReference type="PANTHER" id="PTHR23120">
    <property type="entry name" value="MAESTRO-RELATED HEAT DOMAIN-CONTAINING"/>
    <property type="match status" value="1"/>
</dbReference>
<dbReference type="SUPFAM" id="SSF48371">
    <property type="entry name" value="ARM repeat"/>
    <property type="match status" value="2"/>
</dbReference>
<reference evidence="8 9" key="2">
    <citation type="submission" date="2018-11" db="EMBL/GenBank/DDBJ databases">
        <authorList>
            <consortium name="Pathogen Informatics"/>
        </authorList>
    </citation>
    <scope>NUCLEOTIDE SEQUENCE [LARGE SCALE GENOMIC DNA]</scope>
</reference>
<dbReference type="WBParaSite" id="TCNE_0001122601-mRNA-1">
    <property type="protein sequence ID" value="TCNE_0001122601-mRNA-1"/>
    <property type="gene ID" value="TCNE_0001122601"/>
</dbReference>
<evidence type="ECO:0000259" key="5">
    <source>
        <dbReference type="Pfam" id="PF23210"/>
    </source>
</evidence>
<feature type="domain" description="Maestro/Maestro-like HEAT-repeats" evidence="7">
    <location>
        <begin position="1578"/>
        <end position="1861"/>
    </location>
</feature>
<dbReference type="Gene3D" id="1.25.10.10">
    <property type="entry name" value="Leucine-rich Repeat Variant"/>
    <property type="match status" value="4"/>
</dbReference>
<dbReference type="InterPro" id="IPR055406">
    <property type="entry name" value="HEAT_Maestro"/>
</dbReference>
<dbReference type="Pfam" id="PF23221">
    <property type="entry name" value="HEAT_MROH2B_1st"/>
    <property type="match status" value="2"/>
</dbReference>
<keyword evidence="9" id="KW-1185">Reference proteome</keyword>
<dbReference type="EMBL" id="UYWY01020786">
    <property type="protein sequence ID" value="VDM42547.1"/>
    <property type="molecule type" value="Genomic_DNA"/>
</dbReference>
<evidence type="ECO:0000256" key="2">
    <source>
        <dbReference type="SAM" id="MobiDB-lite"/>
    </source>
</evidence>
<evidence type="ECO:0000313" key="9">
    <source>
        <dbReference type="Proteomes" id="UP000050794"/>
    </source>
</evidence>
<reference evidence="10" key="1">
    <citation type="submission" date="2016-06" db="UniProtKB">
        <authorList>
            <consortium name="WormBaseParasite"/>
        </authorList>
    </citation>
    <scope>IDENTIFICATION</scope>
</reference>
<sequence length="1865" mass="204513">MTAYHIVQLCVPGLIIAMFDCATALPNVEGAREDVGASLVAIGTAQPSVFLSAAHAFLMQHNKLSGPNRAFVLLSVNRVLESGLVLDLIDEQQALLIINLATQEMAMSKENEEEWPQAACDLLVTLAKKNRLVGHVMDALLQKFPPALTTPPHRYVVLALASVAEHNGDERLDGEEANKIACSMIVCIFAAVGFVPFLTDVLSRTIPLLQYVRGDAQRHAWSHALRSFCESVREYTTAASAATNLDEKQSEVDGEISPAQNAASPTAASGFDPQIVQQNYADQMELAYDAVFTWLASKDQKVRAEAANCVGELCLMISAKRVNDDLRKIVPNMLGLYRRATADQHLITQGVCRFLEATCADETSPLEPYLEDILNALFPHVCVLTEPNLSSNVVMRNQSEAFRCFHVAATRFADKIVYYLLHKMQNIQDSCKLGAINVLRHLLNSAGPYIEDKRSLVILGLKPMLQVGNDGALSVRVKKGMCQLCVALADHGYVDADGGEHVIAFLVRNLIAQEDSAVKKTSTYGFDVEGATPAQLRTQCGQALQTIANTCVSAHKLLWPFLFEYVCMESYTPALTDIFKCIRILAERTTDGGGQMDFETGFDNVRVAGSFQVLSRLVTCMSGAPLNAALMRRAREALRLTRALSPWFHHSLEKVVRERYDLVDTIMGGSFPGSGVMREEHVVLELRSSRVAKWHAHVLDLLDECVRSVNDGEWRCSLAAAMAKQLSLYSSLPDEKAFLMRCLGGVLARITNTSFVVDHLLLMFRGASHAQHAERVGCAQAVGYCGTTHTDLVLTELENVAKWENLKKSAGLFGFIKDAMPYKHYTDIEMVNLRATIMLTYGYVIFYCPTDVVTQRLEQTVLLFLRPYMENPRQETVVREALLETIYLIAVTVHPAHLAAEYRFEARNELLGYVKDYIQSESPEMLSSSIRLLGGKAVATLVKLEPPLSDTDVWEIGQVLTKFTFSLCRERSGLKTEANKNEALHSAALAPFVGVPSATAMGRKPSVGSGYAPQRHASLPPPSSLPVPGSPPLIPPCASLSNAAAIACSSTLIPAPDSVSSLLTARRKGSTAVQIDDDESSTMMEATVHQFHSALEQIVKKNAVVATVTLLLKLFQPFYSSAAGHERARAVDASVLVLHVYFENATDFALGRASDFGPMSSLLARLVPRIADSLCSIRHAALRAVHWTFRLSFAHKGLSRDSSDTSLFDPDAFIRQHLGEEGKLDGQTARKAIKLMAEVIESRLPQSQMQTYLSGLFEMLNDRQSQVSSAAAQLLTNSLTHRGDTLCAEAETLVTTILAKLPDVHACVQTYTDLLAALIAFASHQLYSCIDVLLIQPLPYSVSTTDAWHTLAHEGSLFAQMADHVLELMMNGCGATSDVETPFEVLDTGAGSSVKIVKPEVCTLAAALTELIKAGEPEEELLKRIPQILTALLQFLAAVVDTQYPVLQKENKDGTKAPLIITPELRRLSSTPAALASQALRTLLLRTRDDSIVEEMNAERAWSDCVDTVHFTTAICVLSRSINEHRPAWIAPLVRLLVPRMDSPSDAYRTAAAAVLASLVKRCPNEQSESDSEILDMLVNALTKGLEDKNLRIRKLSVRGLGDIAGCRQADVQKYSSQAIRAAMSGLDDSGDRRDEVAMEAINALNKLSTRVDNDQLNSILSSVLLKLRPCFEKRSSGILLAPNSACALGERNGGSLFGELGSRVGSCDAFREQLLVNIVSILLHLNDEEDQVKQMCARCLTLVGELLNSDAAASLISRELKPDEKCRNYLQFLREFCMILAFSFPDRINYYALNCNNYFKSTSSRIRANAAYMTGFLLGELTAELRSTVSKELIFAGLMLLLKDHDVEVRLSTARAISCLNNYA</sequence>
<dbReference type="InterPro" id="IPR048465">
    <property type="entry name" value="Maestro-like_HEAT"/>
</dbReference>
<evidence type="ECO:0000313" key="10">
    <source>
        <dbReference type="WBParaSite" id="TCNE_0001122601-mRNA-1"/>
    </source>
</evidence>
<dbReference type="GO" id="GO:0005737">
    <property type="term" value="C:cytoplasm"/>
    <property type="evidence" value="ECO:0007669"/>
    <property type="project" value="TreeGrafter"/>
</dbReference>
<gene>
    <name evidence="8" type="ORF">TCNE_LOCUS11226</name>
</gene>
<feature type="domain" description="MROH2B-like N-terminal HEAT-repeats" evidence="6">
    <location>
        <begin position="39"/>
        <end position="167"/>
    </location>
</feature>
<dbReference type="InterPro" id="IPR045206">
    <property type="entry name" value="Maestro_heat-like_prot"/>
</dbReference>
<evidence type="ECO:0000259" key="4">
    <source>
        <dbReference type="Pfam" id="PF21047"/>
    </source>
</evidence>
<feature type="region of interest" description="Disordered" evidence="2">
    <location>
        <begin position="1003"/>
        <end position="1028"/>
    </location>
</feature>
<feature type="chain" id="PRO_5044553371" evidence="3">
    <location>
        <begin position="25"/>
        <end position="1865"/>
    </location>
</feature>
<dbReference type="Pfam" id="PF23210">
    <property type="entry name" value="HEAT_Maestro_2"/>
    <property type="match status" value="1"/>
</dbReference>
<evidence type="ECO:0000259" key="6">
    <source>
        <dbReference type="Pfam" id="PF23221"/>
    </source>
</evidence>
<feature type="signal peptide" evidence="3">
    <location>
        <begin position="1"/>
        <end position="24"/>
    </location>
</feature>
<evidence type="ECO:0000256" key="3">
    <source>
        <dbReference type="SAM" id="SignalP"/>
    </source>
</evidence>
<proteinExistence type="predicted"/>
<feature type="domain" description="MROH2B-like N-terminal HEAT-repeats" evidence="6">
    <location>
        <begin position="192"/>
        <end position="259"/>
    </location>
</feature>
<feature type="region of interest" description="Disordered" evidence="2">
    <location>
        <begin position="243"/>
        <end position="269"/>
    </location>
</feature>
<dbReference type="PANTHER" id="PTHR23120:SF0">
    <property type="entry name" value="MAESTRO HEAT-LIKE REPEAT FAMILY MEMBER 1"/>
    <property type="match status" value="1"/>
</dbReference>
<evidence type="ECO:0000259" key="7">
    <source>
        <dbReference type="Pfam" id="PF23227"/>
    </source>
</evidence>
<dbReference type="InterPro" id="IPR011989">
    <property type="entry name" value="ARM-like"/>
</dbReference>
<feature type="compositionally biased region" description="Pro residues" evidence="2">
    <location>
        <begin position="1019"/>
        <end position="1028"/>
    </location>
</feature>
<dbReference type="InterPro" id="IPR055408">
    <property type="entry name" value="HEAT_MROH2B-like"/>
</dbReference>